<evidence type="ECO:0000256" key="5">
    <source>
        <dbReference type="ARBA" id="ARBA00022516"/>
    </source>
</evidence>
<evidence type="ECO:0000256" key="10">
    <source>
        <dbReference type="ARBA" id="ARBA00048975"/>
    </source>
</evidence>
<dbReference type="Pfam" id="PF02684">
    <property type="entry name" value="LpxB"/>
    <property type="match status" value="1"/>
</dbReference>
<dbReference type="OrthoDB" id="9801642at2"/>
<keyword evidence="6" id="KW-0441">Lipid A biosynthesis</keyword>
<comment type="function">
    <text evidence="1">Condensation of UDP-2,3-diacylglucosamine and 2,3-diacylglucosamine-1-phosphate to form lipid A disaccharide, a precursor of lipid A, a phosphorylated glycolipid that anchors the lipopolysaccharide to the outer membrane of the cell.</text>
</comment>
<evidence type="ECO:0000256" key="2">
    <source>
        <dbReference type="ARBA" id="ARBA00007868"/>
    </source>
</evidence>
<organism evidence="11 12">
    <name type="scientific">Caedimonas varicaedens</name>
    <dbReference type="NCBI Taxonomy" id="1629334"/>
    <lineage>
        <taxon>Bacteria</taxon>
        <taxon>Pseudomonadati</taxon>
        <taxon>Pseudomonadota</taxon>
        <taxon>Alphaproteobacteria</taxon>
        <taxon>Holosporales</taxon>
        <taxon>Caedimonadaceae</taxon>
        <taxon>Caedimonas</taxon>
    </lineage>
</organism>
<name>A0A0K8MCU0_9PROT</name>
<keyword evidence="5" id="KW-0444">Lipid biosynthesis</keyword>
<gene>
    <name evidence="11" type="primary">lpxB_3</name>
    <name evidence="11" type="ORF">Cva_00651</name>
</gene>
<keyword evidence="12" id="KW-1185">Reference proteome</keyword>
<dbReference type="PANTHER" id="PTHR30372">
    <property type="entry name" value="LIPID-A-DISACCHARIDE SYNTHASE"/>
    <property type="match status" value="1"/>
</dbReference>
<comment type="catalytic activity">
    <reaction evidence="10">
        <text>a lipid X + a UDP-2-N,3-O-bis[(3R)-3-hydroxyacyl]-alpha-D-glucosamine = a lipid A disaccharide + UDP + H(+)</text>
        <dbReference type="Rhea" id="RHEA:67828"/>
        <dbReference type="ChEBI" id="CHEBI:15378"/>
        <dbReference type="ChEBI" id="CHEBI:58223"/>
        <dbReference type="ChEBI" id="CHEBI:137748"/>
        <dbReference type="ChEBI" id="CHEBI:176338"/>
        <dbReference type="ChEBI" id="CHEBI:176343"/>
        <dbReference type="EC" id="2.4.1.182"/>
    </reaction>
</comment>
<dbReference type="GO" id="GO:0016020">
    <property type="term" value="C:membrane"/>
    <property type="evidence" value="ECO:0007669"/>
    <property type="project" value="GOC"/>
</dbReference>
<evidence type="ECO:0000256" key="8">
    <source>
        <dbReference type="ARBA" id="ARBA00022679"/>
    </source>
</evidence>
<dbReference type="PANTHER" id="PTHR30372:SF4">
    <property type="entry name" value="LIPID-A-DISACCHARIDE SYNTHASE, MITOCHONDRIAL-RELATED"/>
    <property type="match status" value="1"/>
</dbReference>
<evidence type="ECO:0000256" key="3">
    <source>
        <dbReference type="ARBA" id="ARBA00012687"/>
    </source>
</evidence>
<dbReference type="EMBL" id="BBVC01000022">
    <property type="protein sequence ID" value="GAO98008.1"/>
    <property type="molecule type" value="Genomic_DNA"/>
</dbReference>
<dbReference type="GO" id="GO:0008915">
    <property type="term" value="F:lipid-A-disaccharide synthase activity"/>
    <property type="evidence" value="ECO:0007669"/>
    <property type="project" value="UniProtKB-EC"/>
</dbReference>
<proteinExistence type="inferred from homology"/>
<keyword evidence="8" id="KW-0808">Transferase</keyword>
<sequence>MAASNIALAASGTVALELALTQTPTVIAYKINPLTAWVMRRLILTPYVCLVNILLNQRVVPELLQENCTTENIVENILKEMQGTQQEKLKEIRALISPLKGMPSDTAADQILRLVKR</sequence>
<evidence type="ECO:0000256" key="4">
    <source>
        <dbReference type="ARBA" id="ARBA00020902"/>
    </source>
</evidence>
<evidence type="ECO:0000256" key="9">
    <source>
        <dbReference type="ARBA" id="ARBA00023098"/>
    </source>
</evidence>
<dbReference type="Proteomes" id="UP000036771">
    <property type="component" value="Unassembled WGS sequence"/>
</dbReference>
<dbReference type="AlphaFoldDB" id="A0A0K8MCU0"/>
<comment type="similarity">
    <text evidence="2">Belongs to the LpxB family.</text>
</comment>
<accession>A0A0K8MCU0</accession>
<keyword evidence="7" id="KW-0328">Glycosyltransferase</keyword>
<reference evidence="11 12" key="1">
    <citation type="submission" date="2015-03" db="EMBL/GenBank/DDBJ databases">
        <title>Caedibacter varicaedens, whole genome shotgun sequence.</title>
        <authorList>
            <person name="Suzuki H."/>
            <person name="Dapper A.L."/>
            <person name="Gibson A.K."/>
            <person name="Jackson C."/>
            <person name="Lee H."/>
            <person name="Pejaver V.R."/>
            <person name="Doak T."/>
            <person name="Lynch M."/>
        </authorList>
    </citation>
    <scope>NUCLEOTIDE SEQUENCE [LARGE SCALE GENOMIC DNA]</scope>
</reference>
<evidence type="ECO:0000256" key="6">
    <source>
        <dbReference type="ARBA" id="ARBA00022556"/>
    </source>
</evidence>
<comment type="caution">
    <text evidence="11">The sequence shown here is derived from an EMBL/GenBank/DDBJ whole genome shotgun (WGS) entry which is preliminary data.</text>
</comment>
<dbReference type="GO" id="GO:0005543">
    <property type="term" value="F:phospholipid binding"/>
    <property type="evidence" value="ECO:0007669"/>
    <property type="project" value="TreeGrafter"/>
</dbReference>
<dbReference type="EC" id="2.4.1.182" evidence="3"/>
<dbReference type="InterPro" id="IPR003835">
    <property type="entry name" value="Glyco_trans_19"/>
</dbReference>
<keyword evidence="9" id="KW-0443">Lipid metabolism</keyword>
<protein>
    <recommendedName>
        <fullName evidence="4">Lipid-A-disaccharide synthase</fullName>
        <ecNumber evidence="3">2.4.1.182</ecNumber>
    </recommendedName>
</protein>
<evidence type="ECO:0000313" key="12">
    <source>
        <dbReference type="Proteomes" id="UP000036771"/>
    </source>
</evidence>
<evidence type="ECO:0000256" key="1">
    <source>
        <dbReference type="ARBA" id="ARBA00002056"/>
    </source>
</evidence>
<evidence type="ECO:0000256" key="7">
    <source>
        <dbReference type="ARBA" id="ARBA00022676"/>
    </source>
</evidence>
<dbReference type="GO" id="GO:0009245">
    <property type="term" value="P:lipid A biosynthetic process"/>
    <property type="evidence" value="ECO:0007669"/>
    <property type="project" value="UniProtKB-KW"/>
</dbReference>
<evidence type="ECO:0000313" key="11">
    <source>
        <dbReference type="EMBL" id="GAO98008.1"/>
    </source>
</evidence>